<sequence length="126" mass="13859">MLSAYNPVPTLAVKDLDAARKFYEDTLGLTPSEEEMPDGVMYTAGSGRVFVYPSSYAGSNKATYVSFDVPTEKFDEEVAALRGKVDFQTFDLPGATWEDGVARSDEMKSVWFADPDGNILNISVRL</sequence>
<reference evidence="2 3" key="1">
    <citation type="submission" date="2019-10" db="EMBL/GenBank/DDBJ databases">
        <title>Georgenia wutianyii sp. nov. and Georgenia yuyongxinii sp. nov. isolated from plateau pika (Ochotona curzoniae) in the Qinghai-Tibet plateau of China.</title>
        <authorList>
            <person name="Tian Z."/>
        </authorList>
    </citation>
    <scope>NUCLEOTIDE SEQUENCE [LARGE SCALE GENOMIC DNA]</scope>
    <source>
        <strain evidence="2 3">DSM 21501</strain>
    </source>
</reference>
<protein>
    <submittedName>
        <fullName evidence="2">VOC family protein</fullName>
    </submittedName>
</protein>
<dbReference type="InterPro" id="IPR004360">
    <property type="entry name" value="Glyas_Fos-R_dOase_dom"/>
</dbReference>
<proteinExistence type="predicted"/>
<dbReference type="AlphaFoldDB" id="A0A7J5UU98"/>
<keyword evidence="3" id="KW-1185">Reference proteome</keyword>
<dbReference type="CDD" id="cd06587">
    <property type="entry name" value="VOC"/>
    <property type="match status" value="1"/>
</dbReference>
<dbReference type="InterPro" id="IPR029068">
    <property type="entry name" value="Glyas_Bleomycin-R_OHBP_Dase"/>
</dbReference>
<evidence type="ECO:0000313" key="3">
    <source>
        <dbReference type="Proteomes" id="UP000451860"/>
    </source>
</evidence>
<dbReference type="Proteomes" id="UP000451860">
    <property type="component" value="Unassembled WGS sequence"/>
</dbReference>
<organism evidence="2 3">
    <name type="scientific">Georgenia thermotolerans</name>
    <dbReference type="NCBI Taxonomy" id="527326"/>
    <lineage>
        <taxon>Bacteria</taxon>
        <taxon>Bacillati</taxon>
        <taxon>Actinomycetota</taxon>
        <taxon>Actinomycetes</taxon>
        <taxon>Micrococcales</taxon>
        <taxon>Bogoriellaceae</taxon>
        <taxon>Georgenia</taxon>
    </lineage>
</organism>
<dbReference type="InterPro" id="IPR037523">
    <property type="entry name" value="VOC_core"/>
</dbReference>
<comment type="caution">
    <text evidence="2">The sequence shown here is derived from an EMBL/GenBank/DDBJ whole genome shotgun (WGS) entry which is preliminary data.</text>
</comment>
<name>A0A7J5UU98_9MICO</name>
<feature type="domain" description="VOC" evidence="1">
    <location>
        <begin position="4"/>
        <end position="125"/>
    </location>
</feature>
<accession>A0A7J5UU98</accession>
<dbReference type="OrthoDB" id="9804907at2"/>
<evidence type="ECO:0000313" key="2">
    <source>
        <dbReference type="EMBL" id="KAE8765865.1"/>
    </source>
</evidence>
<dbReference type="Pfam" id="PF00903">
    <property type="entry name" value="Glyoxalase"/>
    <property type="match status" value="1"/>
</dbReference>
<evidence type="ECO:0000259" key="1">
    <source>
        <dbReference type="PROSITE" id="PS51819"/>
    </source>
</evidence>
<dbReference type="EMBL" id="WHJE01000004">
    <property type="protein sequence ID" value="KAE8765865.1"/>
    <property type="molecule type" value="Genomic_DNA"/>
</dbReference>
<dbReference type="Gene3D" id="3.10.180.10">
    <property type="entry name" value="2,3-Dihydroxybiphenyl 1,2-Dioxygenase, domain 1"/>
    <property type="match status" value="1"/>
</dbReference>
<dbReference type="PROSITE" id="PS51819">
    <property type="entry name" value="VOC"/>
    <property type="match status" value="1"/>
</dbReference>
<dbReference type="SUPFAM" id="SSF54593">
    <property type="entry name" value="Glyoxalase/Bleomycin resistance protein/Dihydroxybiphenyl dioxygenase"/>
    <property type="match status" value="1"/>
</dbReference>
<gene>
    <name evidence="2" type="ORF">GB883_01660</name>
</gene>